<feature type="region of interest" description="Disordered" evidence="1">
    <location>
        <begin position="1376"/>
        <end position="1454"/>
    </location>
</feature>
<keyword evidence="3" id="KW-1185">Reference proteome</keyword>
<name>A0ABQ7QFG4_PLUXY</name>
<reference evidence="2 3" key="1">
    <citation type="submission" date="2021-06" db="EMBL/GenBank/DDBJ databases">
        <title>A haploid diamondback moth (Plutella xylostella L.) genome assembly resolves 31 chromosomes and identifies a diamide resistance mutation.</title>
        <authorList>
            <person name="Ward C.M."/>
            <person name="Perry K.D."/>
            <person name="Baker G."/>
            <person name="Powis K."/>
            <person name="Heckel D.G."/>
            <person name="Baxter S.W."/>
        </authorList>
    </citation>
    <scope>NUCLEOTIDE SEQUENCE [LARGE SCALE GENOMIC DNA]</scope>
    <source>
        <strain evidence="2 3">LV</strain>
        <tissue evidence="2">Single pupa</tissue>
    </source>
</reference>
<protein>
    <submittedName>
        <fullName evidence="2">Uncharacterized protein</fullName>
    </submittedName>
</protein>
<evidence type="ECO:0000313" key="2">
    <source>
        <dbReference type="EMBL" id="KAG7303959.1"/>
    </source>
</evidence>
<evidence type="ECO:0000313" key="3">
    <source>
        <dbReference type="Proteomes" id="UP000823941"/>
    </source>
</evidence>
<comment type="caution">
    <text evidence="2">The sequence shown here is derived from an EMBL/GenBank/DDBJ whole genome shotgun (WGS) entry which is preliminary data.</text>
</comment>
<dbReference type="EMBL" id="JAHIBW010000015">
    <property type="protein sequence ID" value="KAG7303959.1"/>
    <property type="molecule type" value="Genomic_DNA"/>
</dbReference>
<gene>
    <name evidence="2" type="ORF">JYU34_010875</name>
</gene>
<feature type="region of interest" description="Disordered" evidence="1">
    <location>
        <begin position="1304"/>
        <end position="1334"/>
    </location>
</feature>
<feature type="compositionally biased region" description="Low complexity" evidence="1">
    <location>
        <begin position="1316"/>
        <end position="1332"/>
    </location>
</feature>
<evidence type="ECO:0000256" key="1">
    <source>
        <dbReference type="SAM" id="MobiDB-lite"/>
    </source>
</evidence>
<organism evidence="2 3">
    <name type="scientific">Plutella xylostella</name>
    <name type="common">Diamondback moth</name>
    <name type="synonym">Plutella maculipennis</name>
    <dbReference type="NCBI Taxonomy" id="51655"/>
    <lineage>
        <taxon>Eukaryota</taxon>
        <taxon>Metazoa</taxon>
        <taxon>Ecdysozoa</taxon>
        <taxon>Arthropoda</taxon>
        <taxon>Hexapoda</taxon>
        <taxon>Insecta</taxon>
        <taxon>Pterygota</taxon>
        <taxon>Neoptera</taxon>
        <taxon>Endopterygota</taxon>
        <taxon>Lepidoptera</taxon>
        <taxon>Glossata</taxon>
        <taxon>Ditrysia</taxon>
        <taxon>Yponomeutoidea</taxon>
        <taxon>Plutellidae</taxon>
        <taxon>Plutella</taxon>
    </lineage>
</organism>
<sequence>MIPSTKEVNLELDAVVCRLMKLAIRSSGQHCAPPPQWMQRKLFDLLTLTEKAIERRRARFIRNFAGIDHDEEKSRSLLIINKYKEQDTKVKQIEDHYGYLVTEHSPVSTINYDEDKRSSTLTLKETESEVSDASKKHIPDCEGTDLLDFVESGICDSDSKEDKTETWINIKSYALSPICNEIFYSPKMITSRRFKTGLVRKRLKSKTAIHKIRRKNRIKHIIGNKLKFVKRLTRSLPSGREANSKIPYSASANVINDNRQMWRNFRSNYSKPIPLSLINLCHPELFTQKYIKNFWSGRKDQRHVASIVLANATIETDCATKESQLVSISMDGGEEMKALHKTTVDVDGEVSLLAEESVIKNNIGGTHNSIDCMSTQTIYLCDVNEPSTSKGIRRSIIDTQCGPDTVMTSYSREMLMQRLNKRTDFGTSMYDCKDNTSWNKLHTGIHIKDSVTDTQRNSEELNIEIPVAEKKPLLNYDVNYVTDTKTQSSKSYVSTSTLNDICNNNDIINLKESKPSKNDVRNHNTQQRNSKHLISIGAQIHSFTGRNNSHDILYQGTWQQRYIYCNKTNQQKCTVKYTKKKESKENIPPKTKDKKTTVVQRSRKNIIKTGKENCSEVENIGNVKSSRPLKKPVLALSKSIKTNSGSVKVKTFKNASADILKSLKETKRSLSRISKHETRPPVENLTNDTEVLTGSKGVSIVQPKITKAKPLLTVKSNKIPVDIPQLPSIFHQKPILAPVPSFYAKKNDDDKIQNLTPIKCNNNEPDIEYTSNSLAKTYGSHPIDIADLSNTAQKNTSNLVVNPKTETVLDRTNSSELSINTFKNDNTEHTAAALKKSISEIQKDLLNFKYEGHQELLVYCNEVQSFSSDYPSDCSKIEYMEEKEKNVENDLNVRPRSAASSCSTPNSVITVRSIKIHKPISAVNLVDYDKSVKDDHGEILNATSENKQKSKEFESKIVENENSENIQNNMNPYHKCTDEQVLVAQVTSESPVIPIQPKDNFIVNIPSLSISRENDKTIISNENESLSTNNSLVACYKKTIENNSSKDNDSKSDSFKEIIKGSNNSKPDCFVELVTEVRKWIDESLNFIGGKNTFLKEGSPEESVLDDTFGLNTAFSEISTNEPDGTSTLTETDCLSYRSIHSISSYSDAYFGDNELNSVGTLKVEDSSVNGIFERQKRVTLQTSSGPIPMQGLSGFSVNRSPVAGKGVDGCNYLDSQTGIFTVPPMRQAASEEVFVSGRSSDSYASCTLDEDVVIPDWLFAIIANNDGNEPLPFEIPIELLEDGILDVNGNILEPGVGIAAGAGDGRGIHSDQHDSSGQGTSLDSTSTDSSGPHSETILIDAARFSARYGVLPDNGSSGSYRTIDDEDAFAIRGHHLSPRPRSEGSDSDADVSSLATDTSHEARAHSDPEQLTRRRDPSDPPTAPADPTDTLGADNDPSERRSDVRNQMQDETS</sequence>
<feature type="compositionally biased region" description="Basic and acidic residues" evidence="1">
    <location>
        <begin position="1399"/>
        <end position="1419"/>
    </location>
</feature>
<proteinExistence type="predicted"/>
<dbReference type="Proteomes" id="UP000823941">
    <property type="component" value="Chromosome 15"/>
</dbReference>
<accession>A0ABQ7QFG4</accession>